<proteinExistence type="predicted"/>
<accession>A0ABU9XY73</accession>
<organism evidence="1 2">
    <name type="scientific">Sphingomonas oligophenolica</name>
    <dbReference type="NCBI Taxonomy" id="301154"/>
    <lineage>
        <taxon>Bacteria</taxon>
        <taxon>Pseudomonadati</taxon>
        <taxon>Pseudomonadota</taxon>
        <taxon>Alphaproteobacteria</taxon>
        <taxon>Sphingomonadales</taxon>
        <taxon>Sphingomonadaceae</taxon>
        <taxon>Sphingomonas</taxon>
    </lineage>
</organism>
<protein>
    <submittedName>
        <fullName evidence="1">Dihydrodipicolinate reductase</fullName>
    </submittedName>
</protein>
<gene>
    <name evidence="1" type="ORF">ABC974_02545</name>
</gene>
<name>A0ABU9XY73_9SPHN</name>
<evidence type="ECO:0000313" key="2">
    <source>
        <dbReference type="Proteomes" id="UP001419910"/>
    </source>
</evidence>
<dbReference type="InterPro" id="IPR036291">
    <property type="entry name" value="NAD(P)-bd_dom_sf"/>
</dbReference>
<dbReference type="EMBL" id="JBDIME010000002">
    <property type="protein sequence ID" value="MEN2788491.1"/>
    <property type="molecule type" value="Genomic_DNA"/>
</dbReference>
<dbReference type="Gene3D" id="3.40.50.720">
    <property type="entry name" value="NAD(P)-binding Rossmann-like Domain"/>
    <property type="match status" value="1"/>
</dbReference>
<keyword evidence="2" id="KW-1185">Reference proteome</keyword>
<sequence length="346" mass="36760">MEAKRYRVVQWATGNIGTKSLRAVIEHPRFDLVGLYVSAPDKVGKDAGALCGAAPTGIIATSSLADIVALKADCVLYMRQGTDPDELCALLEAGTNIVTTRGDFHHPRAMDPALRERVEAACARGNSSIYSTGSSPGFITEALAIPLLSLARRHDCLTIDEYADMSSRDSPDMIFKIMGFGVPMGEFDQGKVDYVKHDFAASLGQLADAIGLPCDSFDATGEMAAARNDHHIAAGLIAAGSVGAMRITVTGRRAGKPVVRFRANWYCTDDIAEDWGLRASGWKVLTEGDTPLEVAITFPVAPEDYAAFTPGLTGHRAVNAVIAVCEAPAGIRTTTDLPQIMAQFGG</sequence>
<dbReference type="SUPFAM" id="SSF51735">
    <property type="entry name" value="NAD(P)-binding Rossmann-fold domains"/>
    <property type="match status" value="1"/>
</dbReference>
<dbReference type="CDD" id="cd24146">
    <property type="entry name" value="nat-AmDH_N_like"/>
    <property type="match status" value="1"/>
</dbReference>
<dbReference type="RefSeq" id="WP_343890495.1">
    <property type="nucleotide sequence ID" value="NZ_BAAAEH010000035.1"/>
</dbReference>
<comment type="caution">
    <text evidence="1">The sequence shown here is derived from an EMBL/GenBank/DDBJ whole genome shotgun (WGS) entry which is preliminary data.</text>
</comment>
<reference evidence="1 2" key="1">
    <citation type="submission" date="2024-05" db="EMBL/GenBank/DDBJ databases">
        <authorList>
            <person name="Liu Q."/>
            <person name="Xin Y.-H."/>
        </authorList>
    </citation>
    <scope>NUCLEOTIDE SEQUENCE [LARGE SCALE GENOMIC DNA]</scope>
    <source>
        <strain evidence="1 2">CGMCC 1.10181</strain>
    </source>
</reference>
<evidence type="ECO:0000313" key="1">
    <source>
        <dbReference type="EMBL" id="MEN2788491.1"/>
    </source>
</evidence>
<dbReference type="Proteomes" id="UP001419910">
    <property type="component" value="Unassembled WGS sequence"/>
</dbReference>